<dbReference type="EMBL" id="CAVLGL010000002">
    <property type="protein sequence ID" value="CAK1579002.1"/>
    <property type="molecule type" value="Genomic_DNA"/>
</dbReference>
<feature type="domain" description="Major facilitator superfamily (MFS) profile" evidence="7">
    <location>
        <begin position="33"/>
        <end position="504"/>
    </location>
</feature>
<feature type="transmembrane region" description="Helical" evidence="6">
    <location>
        <begin position="33"/>
        <end position="52"/>
    </location>
</feature>
<sequence>MTANGKIEKGTTAGLTATLDEAMMLTGFGAYNIYHMLLSGIILMGVILQNLGLGYVLPAAQCDLELTMQQRGWLAALPFLAVILTSYFWGWLADTRGRRPVMLYSMLISVFTSVFASFAPNLTLFAMLQFFSAIFMSGPTAVVYTYLGEFNNLRHRDKMIAFGSSFVGIGTVVLPVVSWLILPLEFSLPIEFLGITYRSWRLLVVACAVPYFISSILLIFAPESPKFLYYAGYHEECLKVLRSIYATNKWMPADSFPITNLVMEAQPSKQEETKGKPTILESMRDQTVPLFRPPLLPWTVLNCFVQFGLFATTNGFYVWVPTILNSMANHGETDMSICDILDATKVTADNETAIVCNDTINTATFEQSIYIGLVFCSMYIIVGFLVDFVGKKTILVCVLIATGLCGVGAHLAPAVRPAVVLFAIFQMSGACIGLMNAVSVELIPTMYRAMAICLGMMMGRMGSMVGSNLVGYFLETNCGVSFYLFGGLTIVCGVLCLTLPNKKKVSAEKQTVEPVQNETHEPV</sequence>
<feature type="transmembrane region" description="Helical" evidence="6">
    <location>
        <begin position="393"/>
        <end position="412"/>
    </location>
</feature>
<dbReference type="Pfam" id="PF07690">
    <property type="entry name" value="MFS_1"/>
    <property type="match status" value="2"/>
</dbReference>
<dbReference type="Proteomes" id="UP001314205">
    <property type="component" value="Unassembled WGS sequence"/>
</dbReference>
<feature type="transmembrane region" description="Helical" evidence="6">
    <location>
        <begin position="480"/>
        <end position="499"/>
    </location>
</feature>
<reference evidence="8 9" key="1">
    <citation type="submission" date="2023-11" db="EMBL/GenBank/DDBJ databases">
        <authorList>
            <person name="Hedman E."/>
            <person name="Englund M."/>
            <person name="Stromberg M."/>
            <person name="Nyberg Akerstrom W."/>
            <person name="Nylinder S."/>
            <person name="Jareborg N."/>
            <person name="Kallberg Y."/>
            <person name="Kronander E."/>
        </authorList>
    </citation>
    <scope>NUCLEOTIDE SEQUENCE [LARGE SCALE GENOMIC DNA]</scope>
</reference>
<dbReference type="PANTHER" id="PTHR23511:SF35">
    <property type="entry name" value="MAJOR FACILITATOR SUPERFAMILY (MFS) PROFILE DOMAIN-CONTAINING PROTEIN"/>
    <property type="match status" value="1"/>
</dbReference>
<feature type="transmembrane region" description="Helical" evidence="6">
    <location>
        <begin position="450"/>
        <end position="474"/>
    </location>
</feature>
<feature type="transmembrane region" description="Helical" evidence="6">
    <location>
        <begin position="125"/>
        <end position="147"/>
    </location>
</feature>
<protein>
    <recommendedName>
        <fullName evidence="7">Major facilitator superfamily (MFS) profile domain-containing protein</fullName>
    </recommendedName>
</protein>
<keyword evidence="2" id="KW-0813">Transport</keyword>
<keyword evidence="3 6" id="KW-0812">Transmembrane</keyword>
<evidence type="ECO:0000256" key="4">
    <source>
        <dbReference type="ARBA" id="ARBA00022989"/>
    </source>
</evidence>
<organism evidence="8 9">
    <name type="scientific">Parnassius mnemosyne</name>
    <name type="common">clouded apollo</name>
    <dbReference type="NCBI Taxonomy" id="213953"/>
    <lineage>
        <taxon>Eukaryota</taxon>
        <taxon>Metazoa</taxon>
        <taxon>Ecdysozoa</taxon>
        <taxon>Arthropoda</taxon>
        <taxon>Hexapoda</taxon>
        <taxon>Insecta</taxon>
        <taxon>Pterygota</taxon>
        <taxon>Neoptera</taxon>
        <taxon>Endopterygota</taxon>
        <taxon>Lepidoptera</taxon>
        <taxon>Glossata</taxon>
        <taxon>Ditrysia</taxon>
        <taxon>Papilionoidea</taxon>
        <taxon>Papilionidae</taxon>
        <taxon>Parnassiinae</taxon>
        <taxon>Parnassini</taxon>
        <taxon>Parnassius</taxon>
        <taxon>Driopa</taxon>
    </lineage>
</organism>
<comment type="subcellular location">
    <subcellularLocation>
        <location evidence="1">Membrane</location>
        <topology evidence="1">Multi-pass membrane protein</topology>
    </subcellularLocation>
</comment>
<dbReference type="SUPFAM" id="SSF103473">
    <property type="entry name" value="MFS general substrate transporter"/>
    <property type="match status" value="1"/>
</dbReference>
<dbReference type="InterPro" id="IPR020846">
    <property type="entry name" value="MFS_dom"/>
</dbReference>
<proteinExistence type="predicted"/>
<keyword evidence="5 6" id="KW-0472">Membrane</keyword>
<evidence type="ECO:0000313" key="9">
    <source>
        <dbReference type="Proteomes" id="UP001314205"/>
    </source>
</evidence>
<evidence type="ECO:0000256" key="3">
    <source>
        <dbReference type="ARBA" id="ARBA00022692"/>
    </source>
</evidence>
<feature type="transmembrane region" description="Helical" evidence="6">
    <location>
        <begin position="72"/>
        <end position="89"/>
    </location>
</feature>
<name>A0AAV1KAU3_9NEOP</name>
<keyword evidence="4 6" id="KW-1133">Transmembrane helix</keyword>
<dbReference type="InterPro" id="IPR036259">
    <property type="entry name" value="MFS_trans_sf"/>
</dbReference>
<feature type="transmembrane region" description="Helical" evidence="6">
    <location>
        <begin position="418"/>
        <end position="438"/>
    </location>
</feature>
<feature type="transmembrane region" description="Helical" evidence="6">
    <location>
        <begin position="159"/>
        <end position="182"/>
    </location>
</feature>
<dbReference type="Gene3D" id="1.20.1250.20">
    <property type="entry name" value="MFS general substrate transporter like domains"/>
    <property type="match status" value="1"/>
</dbReference>
<evidence type="ECO:0000259" key="7">
    <source>
        <dbReference type="PROSITE" id="PS50850"/>
    </source>
</evidence>
<dbReference type="InterPro" id="IPR011701">
    <property type="entry name" value="MFS"/>
</dbReference>
<feature type="transmembrane region" description="Helical" evidence="6">
    <location>
        <begin position="202"/>
        <end position="221"/>
    </location>
</feature>
<dbReference type="PANTHER" id="PTHR23511">
    <property type="entry name" value="SYNAPTIC VESICLE GLYCOPROTEIN 2"/>
    <property type="match status" value="1"/>
</dbReference>
<evidence type="ECO:0000313" key="8">
    <source>
        <dbReference type="EMBL" id="CAK1579002.1"/>
    </source>
</evidence>
<evidence type="ECO:0000256" key="1">
    <source>
        <dbReference type="ARBA" id="ARBA00004141"/>
    </source>
</evidence>
<comment type="caution">
    <text evidence="8">The sequence shown here is derived from an EMBL/GenBank/DDBJ whole genome shotgun (WGS) entry which is preliminary data.</text>
</comment>
<evidence type="ECO:0000256" key="2">
    <source>
        <dbReference type="ARBA" id="ARBA00022448"/>
    </source>
</evidence>
<feature type="transmembrane region" description="Helical" evidence="6">
    <location>
        <begin position="101"/>
        <end position="119"/>
    </location>
</feature>
<dbReference type="GO" id="GO:0016020">
    <property type="term" value="C:membrane"/>
    <property type="evidence" value="ECO:0007669"/>
    <property type="project" value="UniProtKB-SubCell"/>
</dbReference>
<dbReference type="PROSITE" id="PS50850">
    <property type="entry name" value="MFS"/>
    <property type="match status" value="1"/>
</dbReference>
<feature type="transmembrane region" description="Helical" evidence="6">
    <location>
        <begin position="295"/>
        <end position="320"/>
    </location>
</feature>
<evidence type="ECO:0000256" key="5">
    <source>
        <dbReference type="ARBA" id="ARBA00023136"/>
    </source>
</evidence>
<dbReference type="GO" id="GO:0022857">
    <property type="term" value="F:transmembrane transporter activity"/>
    <property type="evidence" value="ECO:0007669"/>
    <property type="project" value="InterPro"/>
</dbReference>
<keyword evidence="9" id="KW-1185">Reference proteome</keyword>
<gene>
    <name evidence="8" type="ORF">PARMNEM_LOCUS1015</name>
</gene>
<accession>A0AAV1KAU3</accession>
<feature type="transmembrane region" description="Helical" evidence="6">
    <location>
        <begin position="368"/>
        <end position="386"/>
    </location>
</feature>
<dbReference type="AlphaFoldDB" id="A0AAV1KAU3"/>
<evidence type="ECO:0000256" key="6">
    <source>
        <dbReference type="SAM" id="Phobius"/>
    </source>
</evidence>